<accession>A0A9N9FJY9</accession>
<gene>
    <name evidence="2" type="ORF">AMORRO_LOCUS5002</name>
</gene>
<feature type="transmembrane region" description="Helical" evidence="1">
    <location>
        <begin position="65"/>
        <end position="87"/>
    </location>
</feature>
<keyword evidence="1" id="KW-0812">Transmembrane</keyword>
<feature type="transmembrane region" description="Helical" evidence="1">
    <location>
        <begin position="221"/>
        <end position="243"/>
    </location>
</feature>
<dbReference type="EMBL" id="CAJVPV010002877">
    <property type="protein sequence ID" value="CAG8538302.1"/>
    <property type="molecule type" value="Genomic_DNA"/>
</dbReference>
<proteinExistence type="predicted"/>
<sequence length="303" mass="34060">MEIVELSFTFLSVVISFLGSCWVLYYTIASPTYLRASCLLSSLANLGLCSMNLLRVMNPTILQNYFWVGYEAISALYATIIWSCLLFTGRKFYRDASWKDPLCKASILSLMVLNIIHWVTAGLLLSSSDGQPTLLVLILQAIFWIMCGICCFLYTFIPILTVHFNHVGLKARFVDEEIEIKRDGYKSDGYKSDNAESFDTSTTAEFPKYSINSQNASVGTWYMISVGILTVLYVAFYITTFIISSSAPIHPITNAVDFMLRNGYVIIYGVPPSRKLLEYMLSNVLRMGSTVSIRMSDMNTESA</sequence>
<reference evidence="2" key="1">
    <citation type="submission" date="2021-06" db="EMBL/GenBank/DDBJ databases">
        <authorList>
            <person name="Kallberg Y."/>
            <person name="Tangrot J."/>
            <person name="Rosling A."/>
        </authorList>
    </citation>
    <scope>NUCLEOTIDE SEQUENCE</scope>
    <source>
        <strain evidence="2">CL551</strain>
    </source>
</reference>
<dbReference type="OrthoDB" id="2348943at2759"/>
<dbReference type="Proteomes" id="UP000789342">
    <property type="component" value="Unassembled WGS sequence"/>
</dbReference>
<evidence type="ECO:0000313" key="2">
    <source>
        <dbReference type="EMBL" id="CAG8538302.1"/>
    </source>
</evidence>
<dbReference type="AlphaFoldDB" id="A0A9N9FJY9"/>
<protein>
    <submittedName>
        <fullName evidence="2">4051_t:CDS:1</fullName>
    </submittedName>
</protein>
<evidence type="ECO:0000313" key="3">
    <source>
        <dbReference type="Proteomes" id="UP000789342"/>
    </source>
</evidence>
<feature type="transmembrane region" description="Helical" evidence="1">
    <location>
        <begin position="6"/>
        <end position="26"/>
    </location>
</feature>
<keyword evidence="3" id="KW-1185">Reference proteome</keyword>
<organism evidence="2 3">
    <name type="scientific">Acaulospora morrowiae</name>
    <dbReference type="NCBI Taxonomy" id="94023"/>
    <lineage>
        <taxon>Eukaryota</taxon>
        <taxon>Fungi</taxon>
        <taxon>Fungi incertae sedis</taxon>
        <taxon>Mucoromycota</taxon>
        <taxon>Glomeromycotina</taxon>
        <taxon>Glomeromycetes</taxon>
        <taxon>Diversisporales</taxon>
        <taxon>Acaulosporaceae</taxon>
        <taxon>Acaulospora</taxon>
    </lineage>
</organism>
<comment type="caution">
    <text evidence="2">The sequence shown here is derived from an EMBL/GenBank/DDBJ whole genome shotgun (WGS) entry which is preliminary data.</text>
</comment>
<keyword evidence="1" id="KW-0472">Membrane</keyword>
<name>A0A9N9FJY9_9GLOM</name>
<keyword evidence="1" id="KW-1133">Transmembrane helix</keyword>
<evidence type="ECO:0000256" key="1">
    <source>
        <dbReference type="SAM" id="Phobius"/>
    </source>
</evidence>
<feature type="transmembrane region" description="Helical" evidence="1">
    <location>
        <begin position="107"/>
        <end position="125"/>
    </location>
</feature>
<feature type="transmembrane region" description="Helical" evidence="1">
    <location>
        <begin position="137"/>
        <end position="162"/>
    </location>
</feature>